<evidence type="ECO:0000313" key="3">
    <source>
        <dbReference type="Proteomes" id="UP000217289"/>
    </source>
</evidence>
<proteinExistence type="predicted"/>
<evidence type="ECO:0000259" key="1">
    <source>
        <dbReference type="Pfam" id="PF12680"/>
    </source>
</evidence>
<reference evidence="2 3" key="1">
    <citation type="submission" date="2017-06" db="EMBL/GenBank/DDBJ databases">
        <authorList>
            <person name="Kim H.J."/>
            <person name="Triplett B.A."/>
        </authorList>
    </citation>
    <scope>NUCLEOTIDE SEQUENCE [LARGE SCALE GENOMIC DNA]</scope>
    <source>
        <strain evidence="2 3">DSM 14713</strain>
    </source>
</reference>
<dbReference type="SUPFAM" id="SSF54427">
    <property type="entry name" value="NTF2-like"/>
    <property type="match status" value="1"/>
</dbReference>
<dbReference type="RefSeq" id="WP_095976813.1">
    <property type="nucleotide sequence ID" value="NZ_CP022163.1"/>
</dbReference>
<dbReference type="InterPro" id="IPR032710">
    <property type="entry name" value="NTF2-like_dom_sf"/>
</dbReference>
<dbReference type="EMBL" id="CP022163">
    <property type="protein sequence ID" value="ATB28096.1"/>
    <property type="molecule type" value="Genomic_DNA"/>
</dbReference>
<feature type="domain" description="SnoaL-like" evidence="1">
    <location>
        <begin position="8"/>
        <end position="103"/>
    </location>
</feature>
<dbReference type="InterPro" id="IPR037401">
    <property type="entry name" value="SnoaL-like"/>
</dbReference>
<dbReference type="Gene3D" id="3.10.450.50">
    <property type="match status" value="1"/>
</dbReference>
<dbReference type="AlphaFoldDB" id="A0A250IAV1"/>
<dbReference type="OrthoDB" id="1163083at2"/>
<gene>
    <name evidence="2" type="ORF">MEBOL_001541</name>
</gene>
<keyword evidence="3" id="KW-1185">Reference proteome</keyword>
<organism evidence="2 3">
    <name type="scientific">Melittangium boletus DSM 14713</name>
    <dbReference type="NCBI Taxonomy" id="1294270"/>
    <lineage>
        <taxon>Bacteria</taxon>
        <taxon>Pseudomonadati</taxon>
        <taxon>Myxococcota</taxon>
        <taxon>Myxococcia</taxon>
        <taxon>Myxococcales</taxon>
        <taxon>Cystobacterineae</taxon>
        <taxon>Archangiaceae</taxon>
        <taxon>Melittangium</taxon>
    </lineage>
</organism>
<evidence type="ECO:0000313" key="2">
    <source>
        <dbReference type="EMBL" id="ATB28096.1"/>
    </source>
</evidence>
<sequence length="127" mass="13576">MSGDAIATWHAYVATRAPATLDALLADEVVFRSPAVHTAQQGKALTAKYLTAALEVLGGDDFRYTGEWRAEGSAVLEFRTQVDGLEVHGIDMITWGAGGRITEFTVMIRPLKALNAVVARMGAALSK</sequence>
<accession>A0A250IAV1</accession>
<dbReference type="KEGG" id="mbd:MEBOL_001541"/>
<name>A0A250IAV1_9BACT</name>
<protein>
    <recommendedName>
        <fullName evidence="1">SnoaL-like domain-containing protein</fullName>
    </recommendedName>
</protein>
<dbReference type="Proteomes" id="UP000217289">
    <property type="component" value="Chromosome"/>
</dbReference>
<dbReference type="Pfam" id="PF12680">
    <property type="entry name" value="SnoaL_2"/>
    <property type="match status" value="1"/>
</dbReference>